<dbReference type="EMBL" id="CP073041">
    <property type="protein sequence ID" value="UXE63182.1"/>
    <property type="molecule type" value="Genomic_DNA"/>
</dbReference>
<feature type="transmembrane region" description="Helical" evidence="1">
    <location>
        <begin position="21"/>
        <end position="38"/>
    </location>
</feature>
<evidence type="ECO:0000256" key="1">
    <source>
        <dbReference type="SAM" id="Phobius"/>
    </source>
</evidence>
<dbReference type="InterPro" id="IPR013099">
    <property type="entry name" value="K_chnl_dom"/>
</dbReference>
<feature type="transmembrane region" description="Helical" evidence="1">
    <location>
        <begin position="74"/>
        <end position="92"/>
    </location>
</feature>
<feature type="transmembrane region" description="Helical" evidence="1">
    <location>
        <begin position="98"/>
        <end position="120"/>
    </location>
</feature>
<dbReference type="SUPFAM" id="SSF81324">
    <property type="entry name" value="Voltage-gated potassium channels"/>
    <property type="match status" value="1"/>
</dbReference>
<dbReference type="Gene3D" id="1.10.287.70">
    <property type="match status" value="1"/>
</dbReference>
<feature type="transmembrane region" description="Helical" evidence="1">
    <location>
        <begin position="140"/>
        <end position="164"/>
    </location>
</feature>
<dbReference type="AlphaFoldDB" id="A0A977L0A8"/>
<reference evidence="3" key="1">
    <citation type="submission" date="2021-04" db="EMBL/GenBank/DDBJ databases">
        <title>Genome sequence of Woronichinia naegeliana from Washington state freshwater lake bloom.</title>
        <authorList>
            <person name="Dreher T.W."/>
        </authorList>
    </citation>
    <scope>NUCLEOTIDE SEQUENCE</scope>
    <source>
        <strain evidence="3">WA131</strain>
    </source>
</reference>
<feature type="transmembrane region" description="Helical" evidence="1">
    <location>
        <begin position="176"/>
        <end position="193"/>
    </location>
</feature>
<protein>
    <submittedName>
        <fullName evidence="3">Ion channel</fullName>
    </submittedName>
</protein>
<sequence>MKSQNWYDRLSRSWQRFLVNPYQHLFWSLILFFLVFIVVDENNIIGRISLIILFLVTVLFVIETFKIQRKFLNIFRAIAVLSFIFSLVAIILDYRNNKILYFLGQVIDLIFIVTAVFLIVQKIFSDTKVTGDTLRGGISVYLMLGIVWYLIYQIILTIIPQAFVGDFKGDISSCQIFYFSFVTLTTVGYGDILPAHKATMIMSNLEAIVGQLYPAVIIARLVSSYTVENSNNK</sequence>
<feature type="domain" description="Potassium channel" evidence="2">
    <location>
        <begin position="146"/>
        <end position="223"/>
    </location>
</feature>
<evidence type="ECO:0000259" key="2">
    <source>
        <dbReference type="Pfam" id="PF07885"/>
    </source>
</evidence>
<dbReference type="Pfam" id="PF07885">
    <property type="entry name" value="Ion_trans_2"/>
    <property type="match status" value="1"/>
</dbReference>
<evidence type="ECO:0000313" key="3">
    <source>
        <dbReference type="EMBL" id="UXE63182.1"/>
    </source>
</evidence>
<keyword evidence="1" id="KW-0472">Membrane</keyword>
<keyword evidence="1" id="KW-1133">Transmembrane helix</keyword>
<organism evidence="3">
    <name type="scientific">Woronichinia naegeliana WA131</name>
    <dbReference type="NCBI Taxonomy" id="2824559"/>
    <lineage>
        <taxon>Bacteria</taxon>
        <taxon>Bacillati</taxon>
        <taxon>Cyanobacteriota</taxon>
        <taxon>Cyanophyceae</taxon>
        <taxon>Synechococcales</taxon>
        <taxon>Coelosphaeriaceae</taxon>
        <taxon>Woronichinia</taxon>
    </lineage>
</organism>
<dbReference type="KEGG" id="wna:KA717_11270"/>
<keyword evidence="1" id="KW-0812">Transmembrane</keyword>
<dbReference type="Proteomes" id="UP001065613">
    <property type="component" value="Chromosome"/>
</dbReference>
<accession>A0A977L0A8</accession>
<name>A0A977L0A8_9CYAN</name>
<gene>
    <name evidence="3" type="ORF">KA717_11270</name>
</gene>
<proteinExistence type="predicted"/>
<feature type="transmembrane region" description="Helical" evidence="1">
    <location>
        <begin position="44"/>
        <end position="62"/>
    </location>
</feature>